<evidence type="ECO:0000256" key="7">
    <source>
        <dbReference type="SAM" id="SignalP"/>
    </source>
</evidence>
<dbReference type="OrthoDB" id="9766847at2"/>
<evidence type="ECO:0000256" key="3">
    <source>
        <dbReference type="ARBA" id="ARBA00007171"/>
    </source>
</evidence>
<comment type="catalytic activity">
    <reaction evidence="6">
        <text>Preferential cleavage: (Ac)2-L-Lys-D-Ala-|-D-Ala. Also transpeptidation of peptidyl-alanyl moieties that are N-acyl substituents of D-alanine.</text>
        <dbReference type="EC" id="3.4.16.4"/>
    </reaction>
</comment>
<evidence type="ECO:0000256" key="5">
    <source>
        <dbReference type="ARBA" id="ARBA00023136"/>
    </source>
</evidence>
<dbReference type="AlphaFoldDB" id="A0A1H9PVR8"/>
<dbReference type="InterPro" id="IPR005311">
    <property type="entry name" value="PBP_dimer"/>
</dbReference>
<dbReference type="SUPFAM" id="SSF54427">
    <property type="entry name" value="NTF2-like"/>
    <property type="match status" value="1"/>
</dbReference>
<feature type="domain" description="Penicillin-binding protein dimerisation" evidence="9">
    <location>
        <begin position="158"/>
        <end position="318"/>
    </location>
</feature>
<gene>
    <name evidence="11" type="ORF">SAMN04487944_105170</name>
</gene>
<dbReference type="STRING" id="531814.SAMN04487944_105170"/>
<dbReference type="GO" id="GO:0046677">
    <property type="term" value="P:response to antibiotic"/>
    <property type="evidence" value="ECO:0007669"/>
    <property type="project" value="InterPro"/>
</dbReference>
<dbReference type="SUPFAM" id="SSF56601">
    <property type="entry name" value="beta-lactamase/transpeptidase-like"/>
    <property type="match status" value="1"/>
</dbReference>
<dbReference type="Pfam" id="PF03717">
    <property type="entry name" value="PBP_dimer"/>
    <property type="match status" value="1"/>
</dbReference>
<dbReference type="SUPFAM" id="SSF56519">
    <property type="entry name" value="Penicillin binding protein dimerisation domain"/>
    <property type="match status" value="1"/>
</dbReference>
<reference evidence="11 12" key="1">
    <citation type="submission" date="2016-10" db="EMBL/GenBank/DDBJ databases">
        <authorList>
            <person name="de Groot N.N."/>
        </authorList>
    </citation>
    <scope>NUCLEOTIDE SEQUENCE [LARGE SCALE GENOMIC DNA]</scope>
    <source>
        <strain evidence="11 12">CGMCC 1.7727</strain>
    </source>
</reference>
<dbReference type="Pfam" id="PF05223">
    <property type="entry name" value="MecA_N"/>
    <property type="match status" value="1"/>
</dbReference>
<keyword evidence="7" id="KW-0732">Signal</keyword>
<feature type="signal peptide" evidence="7">
    <location>
        <begin position="1"/>
        <end position="22"/>
    </location>
</feature>
<dbReference type="GO" id="GO:0005886">
    <property type="term" value="C:plasma membrane"/>
    <property type="evidence" value="ECO:0007669"/>
    <property type="project" value="TreeGrafter"/>
</dbReference>
<keyword evidence="12" id="KW-1185">Reference proteome</keyword>
<feature type="domain" description="NTF2-like N-terminal transpeptidase" evidence="10">
    <location>
        <begin position="26"/>
        <end position="149"/>
    </location>
</feature>
<evidence type="ECO:0000256" key="1">
    <source>
        <dbReference type="ARBA" id="ARBA00004370"/>
    </source>
</evidence>
<comment type="similarity">
    <text evidence="3">Belongs to the transpeptidase family.</text>
</comment>
<keyword evidence="5" id="KW-0472">Membrane</keyword>
<organism evidence="11 12">
    <name type="scientific">Gracilibacillus ureilyticus</name>
    <dbReference type="NCBI Taxonomy" id="531814"/>
    <lineage>
        <taxon>Bacteria</taxon>
        <taxon>Bacillati</taxon>
        <taxon>Bacillota</taxon>
        <taxon>Bacilli</taxon>
        <taxon>Bacillales</taxon>
        <taxon>Bacillaceae</taxon>
        <taxon>Gracilibacillus</taxon>
    </lineage>
</organism>
<dbReference type="Gene3D" id="3.90.1310.10">
    <property type="entry name" value="Penicillin-binding protein 2a (Domain 2)"/>
    <property type="match status" value="1"/>
</dbReference>
<dbReference type="InterPro" id="IPR032710">
    <property type="entry name" value="NTF2-like_dom_sf"/>
</dbReference>
<feature type="domain" description="Penicillin-binding protein transpeptidase" evidence="8">
    <location>
        <begin position="359"/>
        <end position="669"/>
    </location>
</feature>
<evidence type="ECO:0000259" key="9">
    <source>
        <dbReference type="Pfam" id="PF03717"/>
    </source>
</evidence>
<protein>
    <recommendedName>
        <fullName evidence="4">serine-type D-Ala-D-Ala carboxypeptidase</fullName>
        <ecNumber evidence="4">3.4.16.4</ecNumber>
    </recommendedName>
</protein>
<dbReference type="EMBL" id="FOGL01000005">
    <property type="protein sequence ID" value="SER52230.1"/>
    <property type="molecule type" value="Genomic_DNA"/>
</dbReference>
<dbReference type="Pfam" id="PF00905">
    <property type="entry name" value="Transpeptidase"/>
    <property type="match status" value="1"/>
</dbReference>
<dbReference type="Gene3D" id="3.30.1390.30">
    <property type="entry name" value="Penicillin-binding protein 2a, domain 3"/>
    <property type="match status" value="1"/>
</dbReference>
<dbReference type="GO" id="GO:0009002">
    <property type="term" value="F:serine-type D-Ala-D-Ala carboxypeptidase activity"/>
    <property type="evidence" value="ECO:0007669"/>
    <property type="project" value="UniProtKB-EC"/>
</dbReference>
<evidence type="ECO:0000259" key="8">
    <source>
        <dbReference type="Pfam" id="PF00905"/>
    </source>
</evidence>
<evidence type="ECO:0000256" key="4">
    <source>
        <dbReference type="ARBA" id="ARBA00012448"/>
    </source>
</evidence>
<dbReference type="PANTHER" id="PTHR30627">
    <property type="entry name" value="PEPTIDOGLYCAN D,D-TRANSPEPTIDASE"/>
    <property type="match status" value="1"/>
</dbReference>
<feature type="chain" id="PRO_5039495894" description="serine-type D-Ala-D-Ala carboxypeptidase" evidence="7">
    <location>
        <begin position="23"/>
        <end position="673"/>
    </location>
</feature>
<dbReference type="InterPro" id="IPR001460">
    <property type="entry name" value="PCN-bd_Tpept"/>
</dbReference>
<accession>A0A1H9PVR8</accession>
<dbReference type="InterPro" id="IPR050515">
    <property type="entry name" value="Beta-lactam/transpept"/>
</dbReference>
<comment type="subcellular location">
    <subcellularLocation>
        <location evidence="1">Membrane</location>
    </subcellularLocation>
</comment>
<dbReference type="Gene3D" id="3.10.450.100">
    <property type="entry name" value="NTF2-like, domain 1"/>
    <property type="match status" value="1"/>
</dbReference>
<dbReference type="UniPathway" id="UPA00219"/>
<dbReference type="RefSeq" id="WP_089740230.1">
    <property type="nucleotide sequence ID" value="NZ_FOGL01000005.1"/>
</dbReference>
<name>A0A1H9PVR8_9BACI</name>
<dbReference type="GO" id="GO:0071555">
    <property type="term" value="P:cell wall organization"/>
    <property type="evidence" value="ECO:0007669"/>
    <property type="project" value="TreeGrafter"/>
</dbReference>
<dbReference type="GO" id="GO:0008658">
    <property type="term" value="F:penicillin binding"/>
    <property type="evidence" value="ECO:0007669"/>
    <property type="project" value="InterPro"/>
</dbReference>
<dbReference type="Gene3D" id="3.40.710.10">
    <property type="entry name" value="DD-peptidase/beta-lactamase superfamily"/>
    <property type="match status" value="1"/>
</dbReference>
<dbReference type="InterPro" id="IPR036138">
    <property type="entry name" value="PBP_dimer_sf"/>
</dbReference>
<evidence type="ECO:0000313" key="11">
    <source>
        <dbReference type="EMBL" id="SER52230.1"/>
    </source>
</evidence>
<dbReference type="GO" id="GO:0009252">
    <property type="term" value="P:peptidoglycan biosynthetic process"/>
    <property type="evidence" value="ECO:0007669"/>
    <property type="project" value="UniProtKB-UniPathway"/>
</dbReference>
<dbReference type="InterPro" id="IPR007887">
    <property type="entry name" value="MecA_N"/>
</dbReference>
<sequence length="673" mass="74538">MKKWLMSLFIFFVLVISGCQQDDEVKPEDRLQEYITHWESYDYQAMYEMTAAVEQEEFIDRYENIYSDIGAEELKVNFEIPEQSDTEEENEEIASMVYPIQVSMDSIAGPISFDSEIEMKKTVEVINDEETTDWKVNWNPGLIFPQIKDGGTIGINTISSERGQIYDRNRQGLAVNESIYEMGVVPENFTENSDSEKEQIADLLEISVEEIESQLNQEWVQPHYFVPLKVVPSLAEKDLADAVSKIKPLTYQTVIGRVYPFGEATAHLVGYIAPITAEKLEEVDEGIYSENDLIGYRGLEELYEEELRGKEGIVIYAEKEGQEPVVIAEKEVENGENINLTIDIYVQNELFYALNGDAGTASAINPVTGEVLALVSSPSFDPNAFLYGLSSSTWDKWNNDPANPLLNRFASTFAPGSVFKPITSAIGLTNGSIDPDEGFEINGLTWKKENWGNYSIRRVSESAGLVDLEDALIRSDNIYFAMQALQMGEEAMVSGMKQFGIGEDLPFTYPIHSSTISSDGALDNEILLADTSYGQGEVQMSALHLASSFSAILNEGSIMKPTLLMDEKDGEVWKEGLISSEHAELLQNALRKVVTEGTGRAANTGSAEISGKTGTAELKQSQNQEGGQENGWFVGYPSDGSMIISMMVEHIEGNPDGSGYVAKKVADAINNLP</sequence>
<dbReference type="PROSITE" id="PS51257">
    <property type="entry name" value="PROKAR_LIPOPROTEIN"/>
    <property type="match status" value="1"/>
</dbReference>
<dbReference type="GO" id="GO:0071972">
    <property type="term" value="F:peptidoglycan L,D-transpeptidase activity"/>
    <property type="evidence" value="ECO:0007669"/>
    <property type="project" value="TreeGrafter"/>
</dbReference>
<dbReference type="PANTHER" id="PTHR30627:SF25">
    <property type="entry name" value="PENICILLIN-BINDING PROTEIN 3"/>
    <property type="match status" value="1"/>
</dbReference>
<evidence type="ECO:0000256" key="6">
    <source>
        <dbReference type="ARBA" id="ARBA00034000"/>
    </source>
</evidence>
<dbReference type="Proteomes" id="UP000199687">
    <property type="component" value="Unassembled WGS sequence"/>
</dbReference>
<comment type="pathway">
    <text evidence="2">Cell wall biogenesis; peptidoglycan biosynthesis.</text>
</comment>
<dbReference type="EC" id="3.4.16.4" evidence="4"/>
<evidence type="ECO:0000313" key="12">
    <source>
        <dbReference type="Proteomes" id="UP000199687"/>
    </source>
</evidence>
<evidence type="ECO:0000256" key="2">
    <source>
        <dbReference type="ARBA" id="ARBA00004752"/>
    </source>
</evidence>
<dbReference type="InterPro" id="IPR012338">
    <property type="entry name" value="Beta-lactam/transpept-like"/>
</dbReference>
<proteinExistence type="inferred from homology"/>
<evidence type="ECO:0000259" key="10">
    <source>
        <dbReference type="Pfam" id="PF05223"/>
    </source>
</evidence>